<dbReference type="InterPro" id="IPR032466">
    <property type="entry name" value="Metal_Hydrolase"/>
</dbReference>
<dbReference type="Gene3D" id="3.20.20.140">
    <property type="entry name" value="Metal-dependent hydrolases"/>
    <property type="match status" value="1"/>
</dbReference>
<dbReference type="InterPro" id="IPR013108">
    <property type="entry name" value="Amidohydro_3"/>
</dbReference>
<dbReference type="Gene3D" id="2.30.40.10">
    <property type="entry name" value="Urease, subunit C, domain 1"/>
    <property type="match status" value="1"/>
</dbReference>
<protein>
    <submittedName>
        <fullName evidence="2">Amidohydrolase family protein</fullName>
    </submittedName>
</protein>
<organism evidence="2 3">
    <name type="scientific">Variovorax terrae</name>
    <dbReference type="NCBI Taxonomy" id="2923278"/>
    <lineage>
        <taxon>Bacteria</taxon>
        <taxon>Pseudomonadati</taxon>
        <taxon>Pseudomonadota</taxon>
        <taxon>Betaproteobacteria</taxon>
        <taxon>Burkholderiales</taxon>
        <taxon>Comamonadaceae</taxon>
        <taxon>Variovorax</taxon>
    </lineage>
</organism>
<proteinExistence type="predicted"/>
<dbReference type="Pfam" id="PF07969">
    <property type="entry name" value="Amidohydro_3"/>
    <property type="match status" value="1"/>
</dbReference>
<reference evidence="2" key="1">
    <citation type="submission" date="2022-03" db="EMBL/GenBank/DDBJ databases">
        <authorList>
            <person name="Woo C.Y."/>
        </authorList>
    </citation>
    <scope>NUCLEOTIDE SEQUENCE</scope>
    <source>
        <strain evidence="2">CYS-02</strain>
    </source>
</reference>
<dbReference type="GO" id="GO:0016812">
    <property type="term" value="F:hydrolase activity, acting on carbon-nitrogen (but not peptide) bonds, in cyclic amides"/>
    <property type="evidence" value="ECO:0007669"/>
    <property type="project" value="TreeGrafter"/>
</dbReference>
<dbReference type="SUPFAM" id="SSF51556">
    <property type="entry name" value="Metallo-dependent hydrolases"/>
    <property type="match status" value="1"/>
</dbReference>
<gene>
    <name evidence="2" type="ORF">MMF98_20460</name>
</gene>
<dbReference type="CDD" id="cd01297">
    <property type="entry name" value="D-aminoacylase"/>
    <property type="match status" value="1"/>
</dbReference>
<evidence type="ECO:0000259" key="1">
    <source>
        <dbReference type="Pfam" id="PF07969"/>
    </source>
</evidence>
<evidence type="ECO:0000313" key="3">
    <source>
        <dbReference type="Proteomes" id="UP001139447"/>
    </source>
</evidence>
<accession>A0A9X1W4C4</accession>
<dbReference type="Proteomes" id="UP001139447">
    <property type="component" value="Unassembled WGS sequence"/>
</dbReference>
<dbReference type="EMBL" id="JALGBI010000003">
    <property type="protein sequence ID" value="MCJ0765593.1"/>
    <property type="molecule type" value="Genomic_DNA"/>
</dbReference>
<keyword evidence="3" id="KW-1185">Reference proteome</keyword>
<dbReference type="InterPro" id="IPR050378">
    <property type="entry name" value="Metallo-dep_Hydrolases_sf"/>
</dbReference>
<dbReference type="PANTHER" id="PTHR11647:SF1">
    <property type="entry name" value="COLLAPSIN RESPONSE MEDIATOR PROTEIN"/>
    <property type="match status" value="1"/>
</dbReference>
<dbReference type="InterPro" id="IPR011059">
    <property type="entry name" value="Metal-dep_hydrolase_composite"/>
</dbReference>
<dbReference type="AlphaFoldDB" id="A0A9X1W4C4"/>
<comment type="caution">
    <text evidence="2">The sequence shown here is derived from an EMBL/GenBank/DDBJ whole genome shotgun (WGS) entry which is preliminary data.</text>
</comment>
<dbReference type="SUPFAM" id="SSF51338">
    <property type="entry name" value="Composite domain of metallo-dependent hydrolases"/>
    <property type="match status" value="1"/>
</dbReference>
<dbReference type="RefSeq" id="WP_243309158.1">
    <property type="nucleotide sequence ID" value="NZ_JALGBI010000003.1"/>
</dbReference>
<dbReference type="PANTHER" id="PTHR11647">
    <property type="entry name" value="HYDRANTOINASE/DIHYDROPYRIMIDINASE FAMILY MEMBER"/>
    <property type="match status" value="1"/>
</dbReference>
<dbReference type="GO" id="GO:0005829">
    <property type="term" value="C:cytosol"/>
    <property type="evidence" value="ECO:0007669"/>
    <property type="project" value="TreeGrafter"/>
</dbReference>
<name>A0A9X1W4C4_9BURK</name>
<evidence type="ECO:0000313" key="2">
    <source>
        <dbReference type="EMBL" id="MCJ0765593.1"/>
    </source>
</evidence>
<feature type="domain" description="Amidohydrolase 3" evidence="1">
    <location>
        <begin position="43"/>
        <end position="555"/>
    </location>
</feature>
<sequence length="579" mass="62536">MLDTVIRGATVVDGSGGAPFTGDVGLKDGLIAQVGGKLGAARREIDAAGALVTPGWVDVHTHYDGQATWDPYLSPSTQHGVTTAVMGNCGVGFAPVKPERRDWLISVMEGVEDIPGTVLSEGIRWDWESFPQYLDALAAKPRALDVGAQVPHSAVRTYVMGERGITHDEATADDIRAMTQIVAEGLRAGALGFSTSRTLIHKYQQHKYPPGTFASPEEILGIARSIKAAGHGVFQMTANHVGMEGELWWLTQIARDNQLPVAFALVQTDQTPDTWKRLLAHLDGTHAQGVPLYGSVSGRATSMVMGFQGSLHPFVLHPLWQQLAPLPWDAKLARLREPEVRAALTRMEVVQMAAQVSQEAALFLRGLPRLFVLHDAVDYEPPLSDSVVVIGQATGRNPLEVAYDAMLGNDGRDDGKGLLYFPVFNYAYGDLSQLHTQLQHPRTLISLADGGAHVGYICDVSMPTFMLTHWARDRARGPTLPLAQVVKKQTRDTAQVYGLHDRGLLAPGLKADLNIIDFERLALDLPHFVFDLPAGGRRLTQGAEGYLATLVNGEVTLENGQPTGALPGQLVRGPQSAPA</sequence>